<sequence length="372" mass="42933">MIFLIVLFFDLVFADTLRQVLIFNRHGQRAPTSYLIFPTDNPHLLDNFTFELGELTPWGMREAYNLGLNLKQQYGDFLGPRYKPKETRFMAGDDNRTITSALTMLAALFPSTNADVWSSDFDWQPIPVHTDQLIDAVSFGVFSICGALKERVLVSQSFQNILDSLSDAKDILGNLTGVNITDAWELDRVLDSILTRAKMSDVLPPPEWAQNPEFLSVLRKWMNQIHVYLIDLLQDRSGGWHFDLILGQFEQFLRGFHRHKFVLFSGHDTNIMAISRYFNLDTLAKLELQNYASYLAVELHQDPQNNFYIEFWLHPDLNGTRYFVEITDCLHPCLYSKFRTLRPRTSSDQWNIACHGMPQGFDNHCTFFAAVA</sequence>
<dbReference type="WBParaSite" id="JU765_v2.g13950.t1">
    <property type="protein sequence ID" value="JU765_v2.g13950.t1"/>
    <property type="gene ID" value="JU765_v2.g13950"/>
</dbReference>
<accession>A0AC34Q889</accession>
<name>A0AC34Q889_9BILA</name>
<dbReference type="Proteomes" id="UP000887576">
    <property type="component" value="Unplaced"/>
</dbReference>
<evidence type="ECO:0000313" key="2">
    <source>
        <dbReference type="WBParaSite" id="JU765_v2.g13950.t1"/>
    </source>
</evidence>
<organism evidence="1 2">
    <name type="scientific">Panagrolaimus sp. JU765</name>
    <dbReference type="NCBI Taxonomy" id="591449"/>
    <lineage>
        <taxon>Eukaryota</taxon>
        <taxon>Metazoa</taxon>
        <taxon>Ecdysozoa</taxon>
        <taxon>Nematoda</taxon>
        <taxon>Chromadorea</taxon>
        <taxon>Rhabditida</taxon>
        <taxon>Tylenchina</taxon>
        <taxon>Panagrolaimomorpha</taxon>
        <taxon>Panagrolaimoidea</taxon>
        <taxon>Panagrolaimidae</taxon>
        <taxon>Panagrolaimus</taxon>
    </lineage>
</organism>
<protein>
    <submittedName>
        <fullName evidence="2">Acid phosphatase</fullName>
    </submittedName>
</protein>
<reference evidence="2" key="1">
    <citation type="submission" date="2022-11" db="UniProtKB">
        <authorList>
            <consortium name="WormBaseParasite"/>
        </authorList>
    </citation>
    <scope>IDENTIFICATION</scope>
</reference>
<proteinExistence type="predicted"/>
<evidence type="ECO:0000313" key="1">
    <source>
        <dbReference type="Proteomes" id="UP000887576"/>
    </source>
</evidence>